<evidence type="ECO:0000313" key="4">
    <source>
        <dbReference type="EMBL" id="RZF32546.1"/>
    </source>
</evidence>
<dbReference type="AlphaFoldDB" id="A0A482WH41"/>
<gene>
    <name evidence="4" type="ORF">LSTR_LSTR016860</name>
</gene>
<evidence type="ECO:0000313" key="5">
    <source>
        <dbReference type="Proteomes" id="UP000291343"/>
    </source>
</evidence>
<feature type="compositionally biased region" description="Low complexity" evidence="3">
    <location>
        <begin position="108"/>
        <end position="129"/>
    </location>
</feature>
<feature type="non-terminal residue" evidence="4">
    <location>
        <position position="1"/>
    </location>
</feature>
<dbReference type="PROSITE" id="PS00233">
    <property type="entry name" value="CHIT_BIND_RR_1"/>
    <property type="match status" value="1"/>
</dbReference>
<feature type="region of interest" description="Disordered" evidence="3">
    <location>
        <begin position="87"/>
        <end position="137"/>
    </location>
</feature>
<feature type="compositionally biased region" description="Polar residues" evidence="3">
    <location>
        <begin position="37"/>
        <end position="46"/>
    </location>
</feature>
<dbReference type="Gene3D" id="3.90.930.1">
    <property type="match status" value="1"/>
</dbReference>
<evidence type="ECO:0000256" key="3">
    <source>
        <dbReference type="SAM" id="MobiDB-lite"/>
    </source>
</evidence>
<dbReference type="Proteomes" id="UP000291343">
    <property type="component" value="Unassembled WGS sequence"/>
</dbReference>
<organism evidence="4 5">
    <name type="scientific">Laodelphax striatellus</name>
    <name type="common">Small brown planthopper</name>
    <name type="synonym">Delphax striatella</name>
    <dbReference type="NCBI Taxonomy" id="195883"/>
    <lineage>
        <taxon>Eukaryota</taxon>
        <taxon>Metazoa</taxon>
        <taxon>Ecdysozoa</taxon>
        <taxon>Arthropoda</taxon>
        <taxon>Hexapoda</taxon>
        <taxon>Insecta</taxon>
        <taxon>Pterygota</taxon>
        <taxon>Neoptera</taxon>
        <taxon>Paraneoptera</taxon>
        <taxon>Hemiptera</taxon>
        <taxon>Auchenorrhyncha</taxon>
        <taxon>Fulgoroidea</taxon>
        <taxon>Delphacidae</taxon>
        <taxon>Criomorphinae</taxon>
        <taxon>Laodelphax</taxon>
    </lineage>
</organism>
<accession>A0A482WH41</accession>
<dbReference type="Pfam" id="PF00379">
    <property type="entry name" value="Chitin_bind_4"/>
    <property type="match status" value="1"/>
</dbReference>
<comment type="caution">
    <text evidence="4">The sequence shown here is derived from an EMBL/GenBank/DDBJ whole genome shotgun (WGS) entry which is preliminary data.</text>
</comment>
<dbReference type="GO" id="GO:0008010">
    <property type="term" value="F:structural constituent of chitin-based larval cuticle"/>
    <property type="evidence" value="ECO:0007669"/>
    <property type="project" value="TreeGrafter"/>
</dbReference>
<dbReference type="PANTHER" id="PTHR10380:SF173">
    <property type="entry name" value="CUTICULAR PROTEIN 47EF, ISOFORM C-RELATED"/>
    <property type="match status" value="1"/>
</dbReference>
<name>A0A482WH41_LAOST</name>
<protein>
    <submittedName>
        <fullName evidence="4">Uncharacterized protein</fullName>
    </submittedName>
</protein>
<keyword evidence="1 2" id="KW-0193">Cuticle</keyword>
<reference evidence="4 5" key="1">
    <citation type="journal article" date="2017" name="Gigascience">
        <title>Genome sequence of the small brown planthopper, Laodelphax striatellus.</title>
        <authorList>
            <person name="Zhu J."/>
            <person name="Jiang F."/>
            <person name="Wang X."/>
            <person name="Yang P."/>
            <person name="Bao Y."/>
            <person name="Zhao W."/>
            <person name="Wang W."/>
            <person name="Lu H."/>
            <person name="Wang Q."/>
            <person name="Cui N."/>
            <person name="Li J."/>
            <person name="Chen X."/>
            <person name="Luo L."/>
            <person name="Yu J."/>
            <person name="Kang L."/>
            <person name="Cui F."/>
        </authorList>
    </citation>
    <scope>NUCLEOTIDE SEQUENCE [LARGE SCALE GENOMIC DNA]</scope>
    <source>
        <strain evidence="4">Lst14</strain>
    </source>
</reference>
<feature type="region of interest" description="Disordered" evidence="3">
    <location>
        <begin position="1"/>
        <end position="55"/>
    </location>
</feature>
<dbReference type="InterPro" id="IPR031311">
    <property type="entry name" value="CHIT_BIND_RR_consensus"/>
</dbReference>
<keyword evidence="5" id="KW-1185">Reference proteome</keyword>
<dbReference type="OrthoDB" id="6368834at2759"/>
<feature type="compositionally biased region" description="Pro residues" evidence="3">
    <location>
        <begin position="97"/>
        <end position="107"/>
    </location>
</feature>
<dbReference type="GO" id="GO:0062129">
    <property type="term" value="C:chitin-based extracellular matrix"/>
    <property type="evidence" value="ECO:0007669"/>
    <property type="project" value="TreeGrafter"/>
</dbReference>
<dbReference type="PANTHER" id="PTHR10380">
    <property type="entry name" value="CUTICLE PROTEIN"/>
    <property type="match status" value="1"/>
</dbReference>
<evidence type="ECO:0000256" key="1">
    <source>
        <dbReference type="ARBA" id="ARBA00022460"/>
    </source>
</evidence>
<evidence type="ECO:0000256" key="2">
    <source>
        <dbReference type="PROSITE-ProRule" id="PRU00497"/>
    </source>
</evidence>
<proteinExistence type="predicted"/>
<dbReference type="PROSITE" id="PS51155">
    <property type="entry name" value="CHIT_BIND_RR_2"/>
    <property type="match status" value="1"/>
</dbReference>
<sequence length="162" mass="18034">QPAFQQPTGFLRQQPIPQQPAFRQPVAPQIQIAPEGQVQTSTNYRTNDGHQRTESVDANGNVLGEYSYVDPNGKTITVKYSAGKDGFVVQGDHIPKSPEPQPQPQPAFRPQQPQLFQSPSQFFQSSPSSRDQLQVRNAVQVPFTQELPFNQAGNFNLQTGFQ</sequence>
<dbReference type="InterPro" id="IPR000618">
    <property type="entry name" value="Insect_cuticle"/>
</dbReference>
<dbReference type="InParanoid" id="A0A482WH41"/>
<dbReference type="EMBL" id="QKKF02036678">
    <property type="protein sequence ID" value="RZF32546.1"/>
    <property type="molecule type" value="Genomic_DNA"/>
</dbReference>
<dbReference type="InterPro" id="IPR050468">
    <property type="entry name" value="Cuticle_Struct_Prot"/>
</dbReference>